<feature type="region of interest" description="Disordered" evidence="2">
    <location>
        <begin position="387"/>
        <end position="415"/>
    </location>
</feature>
<dbReference type="OMA" id="WHARGAI"/>
<keyword evidence="6" id="KW-1185">Reference proteome</keyword>
<feature type="domain" description="Calcineurin-like phosphoesterase" evidence="3">
    <location>
        <begin position="151"/>
        <end position="251"/>
    </location>
</feature>
<dbReference type="GO" id="GO:0016787">
    <property type="term" value="F:hydrolase activity"/>
    <property type="evidence" value="ECO:0007669"/>
    <property type="project" value="InterPro"/>
</dbReference>
<dbReference type="SUPFAM" id="SSF52540">
    <property type="entry name" value="P-loop containing nucleoside triphosphate hydrolases"/>
    <property type="match status" value="2"/>
</dbReference>
<dbReference type="KEGG" id="mpp:MICPUCDRAFT_48194"/>
<reference evidence="5 6" key="1">
    <citation type="journal article" date="2009" name="Science">
        <title>Green evolution and dynamic adaptations revealed by genomes of the marine picoeukaryotes Micromonas.</title>
        <authorList>
            <person name="Worden A.Z."/>
            <person name="Lee J.H."/>
            <person name="Mock T."/>
            <person name="Rouze P."/>
            <person name="Simmons M.P."/>
            <person name="Aerts A.L."/>
            <person name="Allen A.E."/>
            <person name="Cuvelier M.L."/>
            <person name="Derelle E."/>
            <person name="Everett M.V."/>
            <person name="Foulon E."/>
            <person name="Grimwood J."/>
            <person name="Gundlach H."/>
            <person name="Henrissat B."/>
            <person name="Napoli C."/>
            <person name="McDonald S.M."/>
            <person name="Parker M.S."/>
            <person name="Rombauts S."/>
            <person name="Salamov A."/>
            <person name="Von Dassow P."/>
            <person name="Badger J.H."/>
            <person name="Coutinho P.M."/>
            <person name="Demir E."/>
            <person name="Dubchak I."/>
            <person name="Gentemann C."/>
            <person name="Eikrem W."/>
            <person name="Gready J.E."/>
            <person name="John U."/>
            <person name="Lanier W."/>
            <person name="Lindquist E.A."/>
            <person name="Lucas S."/>
            <person name="Mayer K.F."/>
            <person name="Moreau H."/>
            <person name="Not F."/>
            <person name="Otillar R."/>
            <person name="Panaud O."/>
            <person name="Pangilinan J."/>
            <person name="Paulsen I."/>
            <person name="Piegu B."/>
            <person name="Poliakov A."/>
            <person name="Robbens S."/>
            <person name="Schmutz J."/>
            <person name="Toulza E."/>
            <person name="Wyss T."/>
            <person name="Zelensky A."/>
            <person name="Zhou K."/>
            <person name="Armbrust E.V."/>
            <person name="Bhattacharya D."/>
            <person name="Goodenough U.W."/>
            <person name="Van de Peer Y."/>
            <person name="Grigoriev I.V."/>
        </authorList>
    </citation>
    <scope>NUCLEOTIDE SEQUENCE [LARGE SCALE GENOMIC DNA]</scope>
    <source>
        <strain evidence="5 6">CCMP1545</strain>
    </source>
</reference>
<evidence type="ECO:0000313" key="6">
    <source>
        <dbReference type="Proteomes" id="UP000001876"/>
    </source>
</evidence>
<dbReference type="CDD" id="cd00267">
    <property type="entry name" value="ABC_ATPase"/>
    <property type="match status" value="2"/>
</dbReference>
<dbReference type="SUPFAM" id="SSF56300">
    <property type="entry name" value="Metallo-dependent phosphatases"/>
    <property type="match status" value="1"/>
</dbReference>
<organism evidence="6">
    <name type="scientific">Micromonas pusilla (strain CCMP1545)</name>
    <name type="common">Picoplanktonic green alga</name>
    <dbReference type="NCBI Taxonomy" id="564608"/>
    <lineage>
        <taxon>Eukaryota</taxon>
        <taxon>Viridiplantae</taxon>
        <taxon>Chlorophyta</taxon>
        <taxon>Mamiellophyceae</taxon>
        <taxon>Mamiellales</taxon>
        <taxon>Mamiellaceae</taxon>
        <taxon>Micromonas</taxon>
    </lineage>
</organism>
<dbReference type="eggNOG" id="ENOG502QQZZ">
    <property type="taxonomic scope" value="Eukaryota"/>
</dbReference>
<name>C1N0B1_MICPC</name>
<dbReference type="Gene3D" id="3.40.50.300">
    <property type="entry name" value="P-loop containing nucleotide triphosphate hydrolases"/>
    <property type="match status" value="3"/>
</dbReference>
<protein>
    <submittedName>
        <fullName evidence="5">Predicted protein</fullName>
    </submittedName>
</protein>
<feature type="compositionally biased region" description="Low complexity" evidence="2">
    <location>
        <begin position="1"/>
        <end position="23"/>
    </location>
</feature>
<dbReference type="CDD" id="cd00838">
    <property type="entry name" value="MPP_superfamily"/>
    <property type="match status" value="1"/>
</dbReference>
<sequence>MAASVSAGVGVASSSSSSSFASARSHHACRHQLSSNRRGLATTTTTPSPPPPTRCAASSKGGKPTTTRRRARATTVRAADDAAEADAAMVQNNAIGRAARGKAKKTTASSSSSSSSTTTAAAAPAATRPPLLNVLADDALGPAHASATTWIVFSDLHVNRKTSDVCVQVLDAVLAEARLKNAGVVFLGDWWHARGAIPVEPLNASLDAIRAWDVPVVMIPGNHDQVTAGGELHALAPLRAANPERVRVFDSPTFWRGALWLPYRRDHGVLRDAVREAKALRLSGPTDGGGGDGGPALRAIFCHADVKGAAMNESFQAKDGVDPELFAVKTDAATDNVVPTFTGHYHKPHTVANTSITYVGSPYQVSRAEAGQRKALVVLDASNGWAGWTDPDSKSKSKAKSSQVDPANPVKLPRSSLIPIDLGPRHFALSGEDAKIPRDARAGDVLRWTLPLSAECGTSTDAGAFTAGPGAAASVPSIERARAQGIHVEVSYETKRAPARIPKAEELGPVGLYDAYAKAVRLPPDVAAEGRAVLAEVAMRVAESDVDGTGAASLSSPRGKGERVRIAFKEVEVEGFGAFSDAVTYPLRNRGVCVVVGDNRDDRCSDSNGAGKTTLVMATAWALTGNSDVRVEGGSGKTLTKTDVVNDDRKSARVRVEGYVNGEPFWVERKVSRTKLISLRYGVCDEERTMADSRMTQIAMDRDLGASVASRVAFHGETAFPVDYPRRFLSFRPRFSSLSTYCTFDRRGVRLTDAHPIASPRAGQHTVAALLDANDATLKAALGELVEADTWTSAKELSRKKVSEARKRAAALGADAKARRDYVRRTEGRRDAAQSASASWREEVQTRLERAKAEETRASSALSAALGACAASSAALRAASAAWDAEEEAASSAVRAADDEMWGSEDAGGGAAVDETAFQARAAALDAAAETARRAVAELQREEAAARAVASQAHRTVGAFQGVGGGMKPVGAHAHEAGVNVGACDRCLQPIDPSHHADTLQKLIASATAFSVARTSPGPGCCCFLRWPRGDGGAGAAGATGDAATTASAPAAAASNARRARDANEKLAAVRRARVNPHVVAAALARADAVIASSPVPPATPAPPSPRDQRTNQQPPGPGLVRATENAVADAERISRELQRLVAESGNVAAAAAANPHEREVESLRAQVEAETEALRARDEEVADVDAALSTAQRADAVFGTRGIQSYLFEGALGELSARVGLYMDALTGGALTMELRPAAAAAAEAGERRAPKKSKAKTTAAGASKSSKSALSLDASDDEAEAEDDDVQDVDEDAAAAAAAATPPTPAPPSAASAEKIEKIIHAHVDAGGRVQRSLRQLSGGERRRAALALALAHADLASSRGGVDCDLLVLDEVLQHLDGEGVARVTALLRCVRGLAAHMLQHLVQHDEVAAAAAAATPPTPAPPSAASAEKIEKIIHAHVDAGGRVQRSLRQLSGGERRRAALALALAHADLASSRGGVDCDLLVLDEVLQHLDGEGVARVTALLRSLPVGTVLLTSQADSSTSHLFDVVDRVYKKGGASGVATAEEYVTVDLSRFGGLEEEEEEEEETRGRAVAF</sequence>
<evidence type="ECO:0000256" key="2">
    <source>
        <dbReference type="SAM" id="MobiDB-lite"/>
    </source>
</evidence>
<dbReference type="InterPro" id="IPR027417">
    <property type="entry name" value="P-loop_NTPase"/>
</dbReference>
<dbReference type="GeneID" id="9686803"/>
<dbReference type="InterPro" id="IPR038729">
    <property type="entry name" value="Rad50/SbcC_AAA"/>
</dbReference>
<dbReference type="STRING" id="564608.C1N0B1"/>
<feature type="domain" description="Rad50/SbcC-type AAA" evidence="4">
    <location>
        <begin position="571"/>
        <end position="658"/>
    </location>
</feature>
<keyword evidence="1" id="KW-0175">Coiled coil</keyword>
<feature type="region of interest" description="Disordered" evidence="2">
    <location>
        <begin position="97"/>
        <end position="124"/>
    </location>
</feature>
<dbReference type="OrthoDB" id="18797at2759"/>
<feature type="region of interest" description="Disordered" evidence="2">
    <location>
        <begin position="1093"/>
        <end position="1124"/>
    </location>
</feature>
<evidence type="ECO:0000259" key="4">
    <source>
        <dbReference type="Pfam" id="PF13476"/>
    </source>
</evidence>
<dbReference type="Gene3D" id="3.60.21.10">
    <property type="match status" value="1"/>
</dbReference>
<dbReference type="Pfam" id="PF13558">
    <property type="entry name" value="SbcC_Walker_B"/>
    <property type="match status" value="2"/>
</dbReference>
<evidence type="ECO:0000259" key="3">
    <source>
        <dbReference type="Pfam" id="PF00149"/>
    </source>
</evidence>
<proteinExistence type="predicted"/>
<accession>C1N0B1</accession>
<dbReference type="PANTHER" id="PTHR32114">
    <property type="entry name" value="ABC TRANSPORTER ABCH.3"/>
    <property type="match status" value="1"/>
</dbReference>
<feature type="compositionally biased region" description="Low complexity" evidence="2">
    <location>
        <begin position="1258"/>
        <end position="1275"/>
    </location>
</feature>
<dbReference type="EMBL" id="GG663744">
    <property type="protein sequence ID" value="EEH54233.1"/>
    <property type="molecule type" value="Genomic_DNA"/>
</dbReference>
<dbReference type="PANTHER" id="PTHR32114:SF2">
    <property type="entry name" value="ABC TRANSPORTER ABCH.3"/>
    <property type="match status" value="1"/>
</dbReference>
<feature type="region of interest" description="Disordered" evidence="2">
    <location>
        <begin position="1295"/>
        <end position="1314"/>
    </location>
</feature>
<feature type="compositionally biased region" description="Low complexity" evidence="2">
    <location>
        <begin position="106"/>
        <end position="124"/>
    </location>
</feature>
<feature type="region of interest" description="Disordered" evidence="2">
    <location>
        <begin position="1243"/>
        <end position="1289"/>
    </location>
</feature>
<feature type="compositionally biased region" description="Acidic residues" evidence="2">
    <location>
        <begin position="1276"/>
        <end position="1289"/>
    </location>
</feature>
<feature type="coiled-coil region" evidence="1">
    <location>
        <begin position="922"/>
        <end position="949"/>
    </location>
</feature>
<evidence type="ECO:0000313" key="5">
    <source>
        <dbReference type="EMBL" id="EEH54233.1"/>
    </source>
</evidence>
<dbReference type="Proteomes" id="UP000001876">
    <property type="component" value="Unassembled WGS sequence"/>
</dbReference>
<dbReference type="InterPro" id="IPR029052">
    <property type="entry name" value="Metallo-depent_PP-like"/>
</dbReference>
<gene>
    <name evidence="5" type="ORF">MICPUCDRAFT_48194</name>
</gene>
<evidence type="ECO:0000256" key="1">
    <source>
        <dbReference type="SAM" id="Coils"/>
    </source>
</evidence>
<feature type="region of interest" description="Disordered" evidence="2">
    <location>
        <begin position="1"/>
        <end position="82"/>
    </location>
</feature>
<dbReference type="Pfam" id="PF00149">
    <property type="entry name" value="Metallophos"/>
    <property type="match status" value="1"/>
</dbReference>
<dbReference type="RefSeq" id="XP_003061603.1">
    <property type="nucleotide sequence ID" value="XM_003061557.1"/>
</dbReference>
<dbReference type="InterPro" id="IPR004843">
    <property type="entry name" value="Calcineurin-like_PHP"/>
</dbReference>
<dbReference type="Pfam" id="PF13476">
    <property type="entry name" value="AAA_23"/>
    <property type="match status" value="1"/>
</dbReference>
<feature type="compositionally biased region" description="Pro residues" evidence="2">
    <location>
        <begin position="1095"/>
        <end position="1106"/>
    </location>
</feature>